<feature type="domain" description="Radical SAM core" evidence="6">
    <location>
        <begin position="11"/>
        <end position="240"/>
    </location>
</feature>
<dbReference type="PANTHER" id="PTHR43409">
    <property type="entry name" value="ANAEROBIC MAGNESIUM-PROTOPORPHYRIN IX MONOMETHYL ESTER CYCLASE-RELATED"/>
    <property type="match status" value="1"/>
</dbReference>
<dbReference type="InterPro" id="IPR013785">
    <property type="entry name" value="Aldolase_TIM"/>
</dbReference>
<keyword evidence="2" id="KW-0949">S-adenosyl-L-methionine</keyword>
<dbReference type="GO" id="GO:0003824">
    <property type="term" value="F:catalytic activity"/>
    <property type="evidence" value="ECO:0007669"/>
    <property type="project" value="InterPro"/>
</dbReference>
<dbReference type="SFLD" id="SFLDG01095">
    <property type="entry name" value="Uncharacterised_Radical_SAM_Su"/>
    <property type="match status" value="1"/>
</dbReference>
<protein>
    <submittedName>
        <fullName evidence="7">Radical SAM protein</fullName>
    </submittedName>
</protein>
<evidence type="ECO:0000256" key="5">
    <source>
        <dbReference type="ARBA" id="ARBA00023014"/>
    </source>
</evidence>
<dbReference type="SMART" id="SM00729">
    <property type="entry name" value="Elp3"/>
    <property type="match status" value="1"/>
</dbReference>
<sequence length="293" mass="33496">MHYTGEVYRPPLEAYTPLLEVTYGCSHNACAFCTMYHNTRFGISPLRHIESDIIEISKTYPRPIERIYLLNGDPFVLPTKRLLEISNLIHKYLPEVKTITSYASFYNLKNKSVEDMKLLKKAGYNELWFGVETGDPEVLSWLNKGADLGDYYEGLDKMKDAGMDYFAIVMQGIKGAGKSYENALATAEFLNYYPAKGIFIMSTDVQHGSKLYKMRERSEFTETTNRENLEEQITLLENLEVPGDVLYSSGHIVNLVKVTSHMRNKEKMIEKLKDALKSLPDYILDGKNQGRAI</sequence>
<dbReference type="GO" id="GO:0046872">
    <property type="term" value="F:metal ion binding"/>
    <property type="evidence" value="ECO:0007669"/>
    <property type="project" value="UniProtKB-KW"/>
</dbReference>
<evidence type="ECO:0000313" key="8">
    <source>
        <dbReference type="Proteomes" id="UP000029579"/>
    </source>
</evidence>
<dbReference type="InterPro" id="IPR007197">
    <property type="entry name" value="rSAM"/>
</dbReference>
<dbReference type="OrthoDB" id="9777636at2"/>
<accession>A0A095YAR6</accession>
<dbReference type="InterPro" id="IPR051198">
    <property type="entry name" value="BchE-like"/>
</dbReference>
<evidence type="ECO:0000256" key="4">
    <source>
        <dbReference type="ARBA" id="ARBA00023004"/>
    </source>
</evidence>
<comment type="cofactor">
    <cofactor evidence="1">
        <name>[4Fe-4S] cluster</name>
        <dbReference type="ChEBI" id="CHEBI:49883"/>
    </cofactor>
</comment>
<comment type="caution">
    <text evidence="7">The sequence shown here is derived from an EMBL/GenBank/DDBJ whole genome shotgun (WGS) entry which is preliminary data.</text>
</comment>
<evidence type="ECO:0000256" key="1">
    <source>
        <dbReference type="ARBA" id="ARBA00001966"/>
    </source>
</evidence>
<keyword evidence="4" id="KW-0408">Iron</keyword>
<dbReference type="Gene3D" id="3.20.20.70">
    <property type="entry name" value="Aldolase class I"/>
    <property type="match status" value="1"/>
</dbReference>
<dbReference type="InterPro" id="IPR006638">
    <property type="entry name" value="Elp3/MiaA/NifB-like_rSAM"/>
</dbReference>
<dbReference type="Proteomes" id="UP000029579">
    <property type="component" value="Unassembled WGS sequence"/>
</dbReference>
<dbReference type="PANTHER" id="PTHR43409:SF4">
    <property type="entry name" value="RADICAL SAM SUPERFAMILY PROTEIN"/>
    <property type="match status" value="1"/>
</dbReference>
<dbReference type="AlphaFoldDB" id="A0A095YAR6"/>
<dbReference type="PROSITE" id="PS51918">
    <property type="entry name" value="RADICAL_SAM"/>
    <property type="match status" value="1"/>
</dbReference>
<evidence type="ECO:0000259" key="6">
    <source>
        <dbReference type="PROSITE" id="PS51918"/>
    </source>
</evidence>
<keyword evidence="3" id="KW-0479">Metal-binding</keyword>
<dbReference type="eggNOG" id="COG1032">
    <property type="taxonomic scope" value="Bacteria"/>
</dbReference>
<name>A0A095YAR6_9FIRM</name>
<dbReference type="Pfam" id="PF04055">
    <property type="entry name" value="Radical_SAM"/>
    <property type="match status" value="1"/>
</dbReference>
<proteinExistence type="predicted"/>
<dbReference type="CDD" id="cd01335">
    <property type="entry name" value="Radical_SAM"/>
    <property type="match status" value="1"/>
</dbReference>
<dbReference type="SFLD" id="SFLDG01082">
    <property type="entry name" value="B12-binding_domain_containing"/>
    <property type="match status" value="1"/>
</dbReference>
<dbReference type="SFLD" id="SFLDS00029">
    <property type="entry name" value="Radical_SAM"/>
    <property type="match status" value="1"/>
</dbReference>
<evidence type="ECO:0000256" key="2">
    <source>
        <dbReference type="ARBA" id="ARBA00022691"/>
    </source>
</evidence>
<dbReference type="InterPro" id="IPR058240">
    <property type="entry name" value="rSAM_sf"/>
</dbReference>
<dbReference type="GO" id="GO:0051536">
    <property type="term" value="F:iron-sulfur cluster binding"/>
    <property type="evidence" value="ECO:0007669"/>
    <property type="project" value="UniProtKB-KW"/>
</dbReference>
<evidence type="ECO:0000256" key="3">
    <source>
        <dbReference type="ARBA" id="ARBA00022723"/>
    </source>
</evidence>
<organism evidence="7 8">
    <name type="scientific">Anaerococcus lactolyticus S7-1-13</name>
    <dbReference type="NCBI Taxonomy" id="1284686"/>
    <lineage>
        <taxon>Bacteria</taxon>
        <taxon>Bacillati</taxon>
        <taxon>Bacillota</taxon>
        <taxon>Tissierellia</taxon>
        <taxon>Tissierellales</taxon>
        <taxon>Peptoniphilaceae</taxon>
        <taxon>Anaerococcus</taxon>
    </lineage>
</organism>
<gene>
    <name evidence="7" type="ORF">HMPREF1630_06430</name>
</gene>
<keyword evidence="5" id="KW-0411">Iron-sulfur</keyword>
<dbReference type="RefSeq" id="WP_037328135.1">
    <property type="nucleotide sequence ID" value="NZ_JRMW01000037.1"/>
</dbReference>
<dbReference type="EMBL" id="JRMW01000037">
    <property type="protein sequence ID" value="KGF03682.1"/>
    <property type="molecule type" value="Genomic_DNA"/>
</dbReference>
<reference evidence="7 8" key="1">
    <citation type="submission" date="2014-07" db="EMBL/GenBank/DDBJ databases">
        <authorList>
            <person name="McCorrison J."/>
            <person name="Sanka R."/>
            <person name="Torralba M."/>
            <person name="Gillis M."/>
            <person name="Haft D.H."/>
            <person name="Methe B."/>
            <person name="Sutton G."/>
            <person name="Nelson K.E."/>
        </authorList>
    </citation>
    <scope>NUCLEOTIDE SEQUENCE [LARGE SCALE GENOMIC DNA]</scope>
    <source>
        <strain evidence="7 8">S7-1-13</strain>
    </source>
</reference>
<dbReference type="SUPFAM" id="SSF102114">
    <property type="entry name" value="Radical SAM enzymes"/>
    <property type="match status" value="1"/>
</dbReference>
<evidence type="ECO:0000313" key="7">
    <source>
        <dbReference type="EMBL" id="KGF03682.1"/>
    </source>
</evidence>